<accession>A0A8K0WKD2</accession>
<feature type="compositionally biased region" description="Polar residues" evidence="1">
    <location>
        <begin position="335"/>
        <end position="346"/>
    </location>
</feature>
<sequence>MQALACIAVLLPYGTQGKLASALEWAANNGIRNPTGENPGSSFDTSNIQSILARAQDDSPDVLLIYDCCHSLYAHPTNRNSGRAIVECLFAGGFEAKVPIAGPDSFTAALIDELCEAIHSPTPPSVSDLHRGIIDRLQRWKARGIFGSDDAIIKDRITGKVVLTKAVRTTPVHMFLSVNDAPRTIILAPRKQCASEDSELEAIGKSTTTISQSSALPRVLLAVRIVDDEKNTEALKNWLLSAPAEVVVFEKIYQSYSELFLVELPVSVWNMLPRSPAVSFIGFTMGEKALPRLDGSQMTSSIPLQEYQASADITKHSRVHSITQDDEGQQPGIRGNSTDQGHSDSSSLAAIAHPDLQMHHPGSEEDKALVVVLNVADRTLSNAFARLDKTRIEMQIRDDTILTDVLHQVRLLKTAEGMRLVSESDIQKHRVSWWLVN</sequence>
<evidence type="ECO:0000313" key="2">
    <source>
        <dbReference type="EMBL" id="KAH7305582.1"/>
    </source>
</evidence>
<gene>
    <name evidence="2" type="ORF">B0I35DRAFT_113432</name>
</gene>
<dbReference type="Proteomes" id="UP000813444">
    <property type="component" value="Unassembled WGS sequence"/>
</dbReference>
<evidence type="ECO:0000313" key="3">
    <source>
        <dbReference type="Proteomes" id="UP000813444"/>
    </source>
</evidence>
<protein>
    <submittedName>
        <fullName evidence="2">Uncharacterized protein</fullName>
    </submittedName>
</protein>
<evidence type="ECO:0000256" key="1">
    <source>
        <dbReference type="SAM" id="MobiDB-lite"/>
    </source>
</evidence>
<dbReference type="OrthoDB" id="3559580at2759"/>
<name>A0A8K0WKD2_9HYPO</name>
<proteinExistence type="predicted"/>
<dbReference type="AlphaFoldDB" id="A0A8K0WKD2"/>
<keyword evidence="3" id="KW-1185">Reference proteome</keyword>
<feature type="region of interest" description="Disordered" evidence="1">
    <location>
        <begin position="315"/>
        <end position="346"/>
    </location>
</feature>
<comment type="caution">
    <text evidence="2">The sequence shown here is derived from an EMBL/GenBank/DDBJ whole genome shotgun (WGS) entry which is preliminary data.</text>
</comment>
<organism evidence="2 3">
    <name type="scientific">Stachybotrys elegans</name>
    <dbReference type="NCBI Taxonomy" id="80388"/>
    <lineage>
        <taxon>Eukaryota</taxon>
        <taxon>Fungi</taxon>
        <taxon>Dikarya</taxon>
        <taxon>Ascomycota</taxon>
        <taxon>Pezizomycotina</taxon>
        <taxon>Sordariomycetes</taxon>
        <taxon>Hypocreomycetidae</taxon>
        <taxon>Hypocreales</taxon>
        <taxon>Stachybotryaceae</taxon>
        <taxon>Stachybotrys</taxon>
    </lineage>
</organism>
<reference evidence="2" key="1">
    <citation type="journal article" date="2021" name="Nat. Commun.">
        <title>Genetic determinants of endophytism in the Arabidopsis root mycobiome.</title>
        <authorList>
            <person name="Mesny F."/>
            <person name="Miyauchi S."/>
            <person name="Thiergart T."/>
            <person name="Pickel B."/>
            <person name="Atanasova L."/>
            <person name="Karlsson M."/>
            <person name="Huettel B."/>
            <person name="Barry K.W."/>
            <person name="Haridas S."/>
            <person name="Chen C."/>
            <person name="Bauer D."/>
            <person name="Andreopoulos W."/>
            <person name="Pangilinan J."/>
            <person name="LaButti K."/>
            <person name="Riley R."/>
            <person name="Lipzen A."/>
            <person name="Clum A."/>
            <person name="Drula E."/>
            <person name="Henrissat B."/>
            <person name="Kohler A."/>
            <person name="Grigoriev I.V."/>
            <person name="Martin F.M."/>
            <person name="Hacquard S."/>
        </authorList>
    </citation>
    <scope>NUCLEOTIDE SEQUENCE</scope>
    <source>
        <strain evidence="2">MPI-CAGE-CH-0235</strain>
    </source>
</reference>
<dbReference type="EMBL" id="JAGPNK010000018">
    <property type="protein sequence ID" value="KAH7305582.1"/>
    <property type="molecule type" value="Genomic_DNA"/>
</dbReference>